<evidence type="ECO:0000256" key="4">
    <source>
        <dbReference type="ARBA" id="ARBA00022989"/>
    </source>
</evidence>
<dbReference type="InterPro" id="IPR025857">
    <property type="entry name" value="MacB_PCD"/>
</dbReference>
<organism evidence="10 11">
    <name type="scientific">Pseudodesulfovibrio piezophilus (strain DSM 21447 / JCM 15486 / C1TLV30)</name>
    <name type="common">Desulfovibrio piezophilus</name>
    <dbReference type="NCBI Taxonomy" id="1322246"/>
    <lineage>
        <taxon>Bacteria</taxon>
        <taxon>Pseudomonadati</taxon>
        <taxon>Thermodesulfobacteriota</taxon>
        <taxon>Desulfovibrionia</taxon>
        <taxon>Desulfovibrionales</taxon>
        <taxon>Desulfovibrionaceae</taxon>
    </lineage>
</organism>
<keyword evidence="3 7" id="KW-0812">Transmembrane</keyword>
<comment type="subcellular location">
    <subcellularLocation>
        <location evidence="1">Cell membrane</location>
        <topology evidence="1">Multi-pass membrane protein</topology>
    </subcellularLocation>
</comment>
<dbReference type="InterPro" id="IPR003838">
    <property type="entry name" value="ABC3_permease_C"/>
</dbReference>
<protein>
    <submittedName>
        <fullName evidence="10">Uncharacterized protein</fullName>
    </submittedName>
</protein>
<feature type="transmembrane region" description="Helical" evidence="7">
    <location>
        <begin position="451"/>
        <end position="475"/>
    </location>
</feature>
<evidence type="ECO:0000256" key="5">
    <source>
        <dbReference type="ARBA" id="ARBA00023136"/>
    </source>
</evidence>
<evidence type="ECO:0000256" key="1">
    <source>
        <dbReference type="ARBA" id="ARBA00004651"/>
    </source>
</evidence>
<dbReference type="PANTHER" id="PTHR30572:SF4">
    <property type="entry name" value="ABC TRANSPORTER PERMEASE YTRF"/>
    <property type="match status" value="1"/>
</dbReference>
<dbReference type="GO" id="GO:0005886">
    <property type="term" value="C:plasma membrane"/>
    <property type="evidence" value="ECO:0007669"/>
    <property type="project" value="UniProtKB-SubCell"/>
</dbReference>
<keyword evidence="2" id="KW-1003">Cell membrane</keyword>
<evidence type="ECO:0000256" key="6">
    <source>
        <dbReference type="ARBA" id="ARBA00038076"/>
    </source>
</evidence>
<evidence type="ECO:0000256" key="3">
    <source>
        <dbReference type="ARBA" id="ARBA00022692"/>
    </source>
</evidence>
<keyword evidence="11" id="KW-1185">Reference proteome</keyword>
<evidence type="ECO:0000256" key="7">
    <source>
        <dbReference type="SAM" id="Phobius"/>
    </source>
</evidence>
<dbReference type="GO" id="GO:0022857">
    <property type="term" value="F:transmembrane transporter activity"/>
    <property type="evidence" value="ECO:0007669"/>
    <property type="project" value="TreeGrafter"/>
</dbReference>
<evidence type="ECO:0000256" key="2">
    <source>
        <dbReference type="ARBA" id="ARBA00022475"/>
    </source>
</evidence>
<feature type="domain" description="ABC3 transporter permease C-terminal" evidence="8">
    <location>
        <begin position="374"/>
        <end position="483"/>
    </location>
</feature>
<dbReference type="HOGENOM" id="CLU_000604_8_0_7"/>
<dbReference type="PANTHER" id="PTHR30572">
    <property type="entry name" value="MEMBRANE COMPONENT OF TRANSPORTER-RELATED"/>
    <property type="match status" value="1"/>
</dbReference>
<name>M1WPN8_PSEP2</name>
<dbReference type="AlphaFoldDB" id="M1WPN8"/>
<evidence type="ECO:0000259" key="9">
    <source>
        <dbReference type="Pfam" id="PF12704"/>
    </source>
</evidence>
<reference evidence="11" key="2">
    <citation type="journal article" date="2013" name="Stand. Genomic Sci.">
        <title>Complete genome sequence of Desulfocapsa sulfexigens, a marine deltaproteobacterium specialized in disproportionating inorganic sulfur compounds.</title>
        <authorList>
            <person name="Finster K.W."/>
            <person name="Kjeldsen K.U."/>
            <person name="Kube M."/>
            <person name="Reinhardt R."/>
            <person name="Mussmann M."/>
            <person name="Amann R."/>
            <person name="Schreiber L."/>
        </authorList>
    </citation>
    <scope>NUCLEOTIDE SEQUENCE [LARGE SCALE GENOMIC DNA]</scope>
    <source>
        <strain evidence="11">DSM 10523 / SB164P1</strain>
    </source>
</reference>
<keyword evidence="5 7" id="KW-0472">Membrane</keyword>
<evidence type="ECO:0000313" key="10">
    <source>
        <dbReference type="EMBL" id="CCH48484.1"/>
    </source>
</evidence>
<dbReference type="EMBL" id="FO203427">
    <property type="protein sequence ID" value="CCH48484.1"/>
    <property type="molecule type" value="Genomic_DNA"/>
</dbReference>
<accession>M1WPN8</accession>
<feature type="transmembrane region" description="Helical" evidence="7">
    <location>
        <begin position="422"/>
        <end position="445"/>
    </location>
</feature>
<dbReference type="STRING" id="1322246.BN4_11247"/>
<keyword evidence="4 7" id="KW-1133">Transmembrane helix</keyword>
<proteinExistence type="inferred from homology"/>
<dbReference type="eggNOG" id="COG0577">
    <property type="taxonomic scope" value="Bacteria"/>
</dbReference>
<dbReference type="BioCyc" id="DPIE1322246:BN4_RS06240-MONOMER"/>
<gene>
    <name evidence="10" type="ordered locus">BN4_11247</name>
</gene>
<sequence length="491" mass="53097">MMRHFSLAEYWRALRHQSEAIQLQPSAHRIARNDSCSKDGTPAYPVFPSLSGSFVKSWIAALRTILPPHFSRSDQQQVLQLARLVQVRNIRTAVKALTTHRLRTFMAILGVFLGAFMLTLVMHISNAVGLKVVHESERLGARIIDATAGRVALSRGIENRAGGMNAATFTLTDVDAIRAGVPQVELVVPYVLGHATVAFGRNKTSCPLLGTGAMFDVIRNMDVLHGRYFSQVEVTHKALVCVLGYDIADRLFPSPAAATGQYLRFHTAEMLIVGVMQKKGQDSSGVNVDEQVYVPVTTYIHRLNRQDHVSGALLRITSRKSVPRITTAVTTLLRERHHLSAGIPDDFSVVFSEQVNDMQAKAMRLVRVLGAIGAGISFSIGTLGILSIMTIIVRARRLEIGVRRAVGATPTNIVCQFLLESVLMAGSGGVLGTGVALGIATAIYSVGFLPAFYDVSMVIGIILASVCCGLCAGAYPAWQAARVDVIAALKD</sequence>
<comment type="similarity">
    <text evidence="6">Belongs to the ABC-4 integral membrane protein family.</text>
</comment>
<dbReference type="PATRIC" id="fig|879567.3.peg.1292"/>
<dbReference type="Proteomes" id="UP000011724">
    <property type="component" value="Chromosome"/>
</dbReference>
<feature type="transmembrane region" description="Helical" evidence="7">
    <location>
        <begin position="368"/>
        <end position="393"/>
    </location>
</feature>
<evidence type="ECO:0000313" key="11">
    <source>
        <dbReference type="Proteomes" id="UP000011724"/>
    </source>
</evidence>
<dbReference type="KEGG" id="dpi:BN4_11247"/>
<feature type="transmembrane region" description="Helical" evidence="7">
    <location>
        <begin position="105"/>
        <end position="124"/>
    </location>
</feature>
<evidence type="ECO:0000259" key="8">
    <source>
        <dbReference type="Pfam" id="PF02687"/>
    </source>
</evidence>
<dbReference type="Pfam" id="PF12704">
    <property type="entry name" value="MacB_PCD"/>
    <property type="match status" value="1"/>
</dbReference>
<reference evidence="10 11" key="1">
    <citation type="journal article" date="2013" name="PLoS ONE">
        <title>The first genomic and proteomic characterization of a deep-sea sulfate reducer: insights into the piezophilic lifestyle of Desulfovibrio piezophilus.</title>
        <authorList>
            <person name="Pradel N."/>
            <person name="Ji B."/>
            <person name="Gimenez G."/>
            <person name="Talla E."/>
            <person name="Lenoble P."/>
            <person name="Garel M."/>
            <person name="Tamburini C."/>
            <person name="Fourquet P."/>
            <person name="Lebrun R."/>
            <person name="Bertin P."/>
            <person name="Denis Y."/>
            <person name="Pophillat M."/>
            <person name="Barbe V."/>
            <person name="Ollivier B."/>
            <person name="Dolla A."/>
        </authorList>
    </citation>
    <scope>NUCLEOTIDE SEQUENCE [LARGE SCALE GENOMIC DNA]</scope>
    <source>
        <strain evidence="11">DSM 10523 / SB164P1</strain>
    </source>
</reference>
<dbReference type="OrthoDB" id="9770099at2"/>
<feature type="domain" description="MacB-like periplasmic core" evidence="9">
    <location>
        <begin position="104"/>
        <end position="331"/>
    </location>
</feature>
<dbReference type="RefSeq" id="WP_015414532.1">
    <property type="nucleotide sequence ID" value="NC_020409.1"/>
</dbReference>
<dbReference type="InterPro" id="IPR050250">
    <property type="entry name" value="Macrolide_Exporter_MacB"/>
</dbReference>
<dbReference type="Pfam" id="PF02687">
    <property type="entry name" value="FtsX"/>
    <property type="match status" value="1"/>
</dbReference>